<dbReference type="GO" id="GO:0003700">
    <property type="term" value="F:DNA-binding transcription factor activity"/>
    <property type="evidence" value="ECO:0007669"/>
    <property type="project" value="InterPro"/>
</dbReference>
<evidence type="ECO:0000256" key="2">
    <source>
        <dbReference type="ARBA" id="ARBA00023125"/>
    </source>
</evidence>
<dbReference type="AlphaFoldDB" id="A0A7Y9I8G9"/>
<dbReference type="InterPro" id="IPR036388">
    <property type="entry name" value="WH-like_DNA-bd_sf"/>
</dbReference>
<dbReference type="Proteomes" id="UP000569914">
    <property type="component" value="Unassembled WGS sequence"/>
</dbReference>
<dbReference type="EMBL" id="JACCBU010000001">
    <property type="protein sequence ID" value="NYE72010.1"/>
    <property type="molecule type" value="Genomic_DNA"/>
</dbReference>
<comment type="caution">
    <text evidence="5">The sequence shown here is derived from an EMBL/GenBank/DDBJ whole genome shotgun (WGS) entry which is preliminary data.</text>
</comment>
<sequence>MAMSDRPDLAAMLFPFVRELMAMERPILEANGLTMWGYSILITLGSEPVRTQAALAEMIGADKTRIIADLDALQEAGMITRDVDPDDRRVRLVAITAKGRRARDRAQAAIQREEERILAPLPAADRRTFLRVAQSLADLTRSS</sequence>
<feature type="domain" description="HTH marR-type" evidence="4">
    <location>
        <begin position="6"/>
        <end position="138"/>
    </location>
</feature>
<dbReference type="GO" id="GO:0003677">
    <property type="term" value="F:DNA binding"/>
    <property type="evidence" value="ECO:0007669"/>
    <property type="project" value="UniProtKB-KW"/>
</dbReference>
<evidence type="ECO:0000313" key="6">
    <source>
        <dbReference type="Proteomes" id="UP000569914"/>
    </source>
</evidence>
<accession>A0A7Y9I8G9</accession>
<dbReference type="RefSeq" id="WP_179752546.1">
    <property type="nucleotide sequence ID" value="NZ_JACCBU010000001.1"/>
</dbReference>
<keyword evidence="2 5" id="KW-0238">DNA-binding</keyword>
<keyword evidence="3" id="KW-0804">Transcription</keyword>
<dbReference type="Pfam" id="PF01047">
    <property type="entry name" value="MarR"/>
    <property type="match status" value="1"/>
</dbReference>
<dbReference type="PROSITE" id="PS50995">
    <property type="entry name" value="HTH_MARR_2"/>
    <property type="match status" value="1"/>
</dbReference>
<dbReference type="PANTHER" id="PTHR42756:SF1">
    <property type="entry name" value="TRANSCRIPTIONAL REPRESSOR OF EMRAB OPERON"/>
    <property type="match status" value="1"/>
</dbReference>
<dbReference type="PRINTS" id="PR00598">
    <property type="entry name" value="HTHMARR"/>
</dbReference>
<organism evidence="5 6">
    <name type="scientific">Microlunatus parietis</name>
    <dbReference type="NCBI Taxonomy" id="682979"/>
    <lineage>
        <taxon>Bacteria</taxon>
        <taxon>Bacillati</taxon>
        <taxon>Actinomycetota</taxon>
        <taxon>Actinomycetes</taxon>
        <taxon>Propionibacteriales</taxon>
        <taxon>Propionibacteriaceae</taxon>
        <taxon>Microlunatus</taxon>
    </lineage>
</organism>
<name>A0A7Y9I8G9_9ACTN</name>
<dbReference type="Gene3D" id="1.10.10.10">
    <property type="entry name" value="Winged helix-like DNA-binding domain superfamily/Winged helix DNA-binding domain"/>
    <property type="match status" value="1"/>
</dbReference>
<evidence type="ECO:0000313" key="5">
    <source>
        <dbReference type="EMBL" id="NYE72010.1"/>
    </source>
</evidence>
<dbReference type="InterPro" id="IPR000835">
    <property type="entry name" value="HTH_MarR-typ"/>
</dbReference>
<dbReference type="PANTHER" id="PTHR42756">
    <property type="entry name" value="TRANSCRIPTIONAL REGULATOR, MARR"/>
    <property type="match status" value="1"/>
</dbReference>
<dbReference type="SMART" id="SM00347">
    <property type="entry name" value="HTH_MARR"/>
    <property type="match status" value="1"/>
</dbReference>
<keyword evidence="1" id="KW-0805">Transcription regulation</keyword>
<protein>
    <submittedName>
        <fullName evidence="5">DNA-binding MarR family transcriptional regulator</fullName>
    </submittedName>
</protein>
<gene>
    <name evidence="5" type="ORF">BKA15_003339</name>
</gene>
<dbReference type="SUPFAM" id="SSF46785">
    <property type="entry name" value="Winged helix' DNA-binding domain"/>
    <property type="match status" value="1"/>
</dbReference>
<reference evidence="5 6" key="1">
    <citation type="submission" date="2020-07" db="EMBL/GenBank/DDBJ databases">
        <title>Sequencing the genomes of 1000 actinobacteria strains.</title>
        <authorList>
            <person name="Klenk H.-P."/>
        </authorList>
    </citation>
    <scope>NUCLEOTIDE SEQUENCE [LARGE SCALE GENOMIC DNA]</scope>
    <source>
        <strain evidence="5 6">DSM 22083</strain>
    </source>
</reference>
<dbReference type="InterPro" id="IPR036390">
    <property type="entry name" value="WH_DNA-bd_sf"/>
</dbReference>
<evidence type="ECO:0000259" key="4">
    <source>
        <dbReference type="PROSITE" id="PS50995"/>
    </source>
</evidence>
<evidence type="ECO:0000256" key="1">
    <source>
        <dbReference type="ARBA" id="ARBA00023015"/>
    </source>
</evidence>
<keyword evidence="6" id="KW-1185">Reference proteome</keyword>
<evidence type="ECO:0000256" key="3">
    <source>
        <dbReference type="ARBA" id="ARBA00023163"/>
    </source>
</evidence>
<proteinExistence type="predicted"/>